<sequence length="365" mass="40188">MSSSTIQPRTAPPPAPVGQDRMYWLAGFKSNKKGGLVFEDKVVLKKQQGVVKDVMVQLGAQLLSGKLAVRLSLPIRVFEPRSLLERVAEAWSYAPTYLTKAATTKDAVERMTSVMAFVVSGLHCCVNQNKPFNPILGETYESSLHDGTLIYMEHVQHHPPVAAFLVLGPKDSYSLHGRYEFESSMSGNTITNFQNGTTTFECPNGKVKYELPQLKMGGVMLGDRLVEWTGVARFADATAGLGGSLDFDGNDGIFGRSAGDDIKGSIHNLKKGTKPSVHIKVQGSWLSQLRFDGNVVWDVTTEPLALPVPVPHALPSDCRYRDDLAELRAGETEKAQASKLRLEELQRHDKKLRSDKPKPNKKSNK</sequence>
<dbReference type="OrthoDB" id="14833at2759"/>
<dbReference type="STRING" id="695850.A0A067CHL2"/>
<feature type="region of interest" description="Disordered" evidence="1">
    <location>
        <begin position="332"/>
        <end position="365"/>
    </location>
</feature>
<dbReference type="OMA" id="GVCWELV"/>
<dbReference type="KEGG" id="spar:SPRG_08371"/>
<name>A0A067CHL2_SAPPC</name>
<evidence type="ECO:0000313" key="3">
    <source>
        <dbReference type="Proteomes" id="UP000030745"/>
    </source>
</evidence>
<accession>A0A067CHL2</accession>
<feature type="compositionally biased region" description="Basic and acidic residues" evidence="1">
    <location>
        <begin position="332"/>
        <end position="358"/>
    </location>
</feature>
<dbReference type="VEuPathDB" id="FungiDB:SPRG_08371"/>
<dbReference type="PANTHER" id="PTHR10972">
    <property type="entry name" value="OXYSTEROL-BINDING PROTEIN-RELATED"/>
    <property type="match status" value="1"/>
</dbReference>
<dbReference type="AlphaFoldDB" id="A0A067CHL2"/>
<dbReference type="Proteomes" id="UP000030745">
    <property type="component" value="Unassembled WGS sequence"/>
</dbReference>
<dbReference type="GO" id="GO:0005829">
    <property type="term" value="C:cytosol"/>
    <property type="evidence" value="ECO:0007669"/>
    <property type="project" value="TreeGrafter"/>
</dbReference>
<dbReference type="InterPro" id="IPR000648">
    <property type="entry name" value="Oxysterol-bd"/>
</dbReference>
<protein>
    <recommendedName>
        <fullName evidence="4">Oxysterol-binding protein</fullName>
    </recommendedName>
</protein>
<keyword evidence="3" id="KW-1185">Reference proteome</keyword>
<dbReference type="EMBL" id="KK583225">
    <property type="protein sequence ID" value="KDO26297.1"/>
    <property type="molecule type" value="Genomic_DNA"/>
</dbReference>
<evidence type="ECO:0000256" key="1">
    <source>
        <dbReference type="SAM" id="MobiDB-lite"/>
    </source>
</evidence>
<evidence type="ECO:0000313" key="2">
    <source>
        <dbReference type="EMBL" id="KDO26297.1"/>
    </source>
</evidence>
<dbReference type="Pfam" id="PF01237">
    <property type="entry name" value="Oxysterol_BP"/>
    <property type="match status" value="2"/>
</dbReference>
<dbReference type="GO" id="GO:0032934">
    <property type="term" value="F:sterol binding"/>
    <property type="evidence" value="ECO:0007669"/>
    <property type="project" value="TreeGrafter"/>
</dbReference>
<reference evidence="2 3" key="1">
    <citation type="journal article" date="2013" name="PLoS Genet.">
        <title>Distinctive expansion of potential virulence genes in the genome of the oomycete fish pathogen Saprolegnia parasitica.</title>
        <authorList>
            <person name="Jiang R.H."/>
            <person name="de Bruijn I."/>
            <person name="Haas B.J."/>
            <person name="Belmonte R."/>
            <person name="Lobach L."/>
            <person name="Christie J."/>
            <person name="van den Ackerveken G."/>
            <person name="Bottin A."/>
            <person name="Bulone V."/>
            <person name="Diaz-Moreno S.M."/>
            <person name="Dumas B."/>
            <person name="Fan L."/>
            <person name="Gaulin E."/>
            <person name="Govers F."/>
            <person name="Grenville-Briggs L.J."/>
            <person name="Horner N.R."/>
            <person name="Levin J.Z."/>
            <person name="Mammella M."/>
            <person name="Meijer H.J."/>
            <person name="Morris P."/>
            <person name="Nusbaum C."/>
            <person name="Oome S."/>
            <person name="Phillips A.J."/>
            <person name="van Rooyen D."/>
            <person name="Rzeszutek E."/>
            <person name="Saraiva M."/>
            <person name="Secombes C.J."/>
            <person name="Seidl M.F."/>
            <person name="Snel B."/>
            <person name="Stassen J.H."/>
            <person name="Sykes S."/>
            <person name="Tripathy S."/>
            <person name="van den Berg H."/>
            <person name="Vega-Arreguin J.C."/>
            <person name="Wawra S."/>
            <person name="Young S.K."/>
            <person name="Zeng Q."/>
            <person name="Dieguez-Uribeondo J."/>
            <person name="Russ C."/>
            <person name="Tyler B.M."/>
            <person name="van West P."/>
        </authorList>
    </citation>
    <scope>NUCLEOTIDE SEQUENCE [LARGE SCALE GENOMIC DNA]</scope>
    <source>
        <strain evidence="2 3">CBS 223.65</strain>
    </source>
</reference>
<proteinExistence type="predicted"/>
<dbReference type="GeneID" id="24130595"/>
<dbReference type="SUPFAM" id="SSF144000">
    <property type="entry name" value="Oxysterol-binding protein-like"/>
    <property type="match status" value="1"/>
</dbReference>
<dbReference type="RefSeq" id="XP_012203000.1">
    <property type="nucleotide sequence ID" value="XM_012347610.1"/>
</dbReference>
<dbReference type="Gene3D" id="2.40.160.120">
    <property type="match status" value="1"/>
</dbReference>
<gene>
    <name evidence="2" type="ORF">SPRG_08371</name>
</gene>
<organism evidence="2 3">
    <name type="scientific">Saprolegnia parasitica (strain CBS 223.65)</name>
    <dbReference type="NCBI Taxonomy" id="695850"/>
    <lineage>
        <taxon>Eukaryota</taxon>
        <taxon>Sar</taxon>
        <taxon>Stramenopiles</taxon>
        <taxon>Oomycota</taxon>
        <taxon>Saprolegniomycetes</taxon>
        <taxon>Saprolegniales</taxon>
        <taxon>Saprolegniaceae</taxon>
        <taxon>Saprolegnia</taxon>
    </lineage>
</organism>
<dbReference type="GO" id="GO:0016020">
    <property type="term" value="C:membrane"/>
    <property type="evidence" value="ECO:0007669"/>
    <property type="project" value="TreeGrafter"/>
</dbReference>
<dbReference type="InterPro" id="IPR037239">
    <property type="entry name" value="OSBP_sf"/>
</dbReference>
<dbReference type="PANTHER" id="PTHR10972:SF148">
    <property type="entry name" value="OXYSTEROL-BINDING PROTEIN 9"/>
    <property type="match status" value="1"/>
</dbReference>
<evidence type="ECO:0008006" key="4">
    <source>
        <dbReference type="Google" id="ProtNLM"/>
    </source>
</evidence>